<dbReference type="EMBL" id="KX883637">
    <property type="protein sequence ID" value="APG77346.1"/>
    <property type="molecule type" value="Genomic_RNA"/>
</dbReference>
<dbReference type="Proteomes" id="UP000270607">
    <property type="component" value="Segment"/>
</dbReference>
<dbReference type="KEGG" id="vg:40526535"/>
<dbReference type="RefSeq" id="YP_009666300.1">
    <property type="nucleotide sequence ID" value="NC_043490.1"/>
</dbReference>
<dbReference type="GO" id="GO:0039654">
    <property type="term" value="P:fusion of virus membrane with host endosome membrane"/>
    <property type="evidence" value="ECO:0007669"/>
    <property type="project" value="InterPro"/>
</dbReference>
<organism evidence="3 4">
    <name type="scientific">Xinzhou nematode virus 6</name>
    <dbReference type="NCBI Taxonomy" id="1923774"/>
    <lineage>
        <taxon>Viruses</taxon>
        <taxon>Riboviria</taxon>
        <taxon>Orthornavirae</taxon>
        <taxon>Pisuviricota</taxon>
        <taxon>Pisoniviricetes</taxon>
        <taxon>Nidovirales</taxon>
        <taxon>Tornidovirineae</taxon>
        <taxon>Tobaniviridae</taxon>
        <taxon>Serpentovirinae</taxon>
        <taxon>Sectovirus</taxon>
        <taxon>Sanematovirus</taxon>
        <taxon>Sectovirus xinzhouense</taxon>
    </lineage>
</organism>
<dbReference type="InterPro" id="IPR002552">
    <property type="entry name" value="Spike_S2_CoV"/>
</dbReference>
<protein>
    <submittedName>
        <fullName evidence="3">S protein</fullName>
    </submittedName>
</protein>
<dbReference type="GO" id="GO:0019064">
    <property type="term" value="P:fusion of virus membrane with host plasma membrane"/>
    <property type="evidence" value="ECO:0007669"/>
    <property type="project" value="InterPro"/>
</dbReference>
<keyword evidence="1" id="KW-1133">Transmembrane helix</keyword>
<feature type="domain" description="Spike glycoprotein S2 coronavirus" evidence="2">
    <location>
        <begin position="711"/>
        <end position="1033"/>
    </location>
</feature>
<feature type="transmembrane region" description="Helical" evidence="1">
    <location>
        <begin position="1020"/>
        <end position="1044"/>
    </location>
</feature>
<evidence type="ECO:0000313" key="4">
    <source>
        <dbReference type="Proteomes" id="UP000270607"/>
    </source>
</evidence>
<sequence>MEIRQSQTIMFLIIFLTLSAYTLQAKGDVYENWNKNILAAQNITDITSDEQLIRILIRPTPHANTFDSPTYPQITDHLKENSLTSIDQENLVTRKQKSYNLYPGTDCTLVNTTFGKFLNDRSFIIPPEDTGTNNVWNGWGWIATSAQTYQQWLNLRDKRRIEINKLETEARQRPRPPSNNDPTLEELLKTQQNLTITRQGKTYLNPYNQIAIRVSFEDGVWSPRPGTTCLQNVPITYTDEQEQVGKDKFIPVVYARHQVLSQIGQKLILIDDPSKWTCKTIRAKCQPIQCTDTRIRQQQEIFAAANTLKALPSQNKIEVLKLDCACPLQCSTFIDADALVVITDQRVTKTIVGADTITGITQALNDQFYQEQIPLHQQTCQNIYVRFQHGPKEVQPTCREVMTQQLYYINNLNNAIQANRPLASNLRAYKYLTSLIVFYQAPLGPLTVPNIYCSVPKATPRTTVQQQLGQIENINYTPPQVVTFANSRLVDFGFSQQGYRIYGQDPVFLSPSITLRPTKGSCRISAGFLFTGSFTVVENKDIPFCSPTDYAPVEQVCYSSNLIQKQAVFYQNKNIPLNPVDCKALCLDPLLCVADEIRSPLMQTCELLAAQINTIIGRPDANLGFDLKNKTTLPTTTTNTTLLFNFVQEVVSFDFKETKLKAAVISDAMEKFIRLLTPLSSKPVNVAPQPGFISWWNEGQFNTDSDLDKVAALPWLAGYRFGRQINTLNFATQTLIRGLASTIKSTNENFNNINNALRLISGQVQSNYKSITSLYNTFSASIQTLANSIQQLQIRVRQVEYMSAKLAALNQLYTEVKVAQLEIKTNTELFKNRVLACRQKQQQCNGGIGPVLYHSEIETLDYYQLIVYYLGEEKCERRYQSSSFCESNTLFVAPYPCIFLGNTSADVLLKRNMINMTDGSQCTFQPILIQGCNVDASMIEKAKIYNLYAKQISPSSINFTTIQFEAEIQNITHFNQTLNKYLESIKVLEPLGKFFTDVANKWFESINGVSGWTIWDYLKWAAIALVVIILLPIILPIINTLLLCCRR</sequence>
<reference evidence="3 4" key="1">
    <citation type="journal article" date="2016" name="Nature">
        <title>Redefining the invertebrate RNA virosphere.</title>
        <authorList>
            <person name="Shi M."/>
            <person name="Lin X.D."/>
            <person name="Tian J.H."/>
            <person name="Chen L.J."/>
            <person name="Chen X."/>
            <person name="Li C.X."/>
            <person name="Qin X.C."/>
            <person name="Li J."/>
            <person name="Cao J.P."/>
            <person name="Eden J.S."/>
            <person name="Buchmann J."/>
            <person name="Wang W."/>
            <person name="Xu J."/>
            <person name="Holmes E.C."/>
            <person name="Zhang Y.Z."/>
        </authorList>
    </citation>
    <scope>NUCLEOTIDE SEQUENCE [LARGE SCALE GENOMIC DNA]</scope>
    <source>
        <strain evidence="3 4">XZSJSC61041</strain>
    </source>
</reference>
<name>A0A1L3KJ41_9NIDO</name>
<proteinExistence type="predicted"/>
<dbReference type="GO" id="GO:0046813">
    <property type="term" value="P:receptor-mediated virion attachment to host cell"/>
    <property type="evidence" value="ECO:0007669"/>
    <property type="project" value="InterPro"/>
</dbReference>
<dbReference type="GO" id="GO:0075509">
    <property type="term" value="P:endocytosis involved in viral entry into host cell"/>
    <property type="evidence" value="ECO:0007669"/>
    <property type="project" value="InterPro"/>
</dbReference>
<dbReference type="GO" id="GO:0016020">
    <property type="term" value="C:membrane"/>
    <property type="evidence" value="ECO:0007669"/>
    <property type="project" value="InterPro"/>
</dbReference>
<evidence type="ECO:0000256" key="1">
    <source>
        <dbReference type="SAM" id="Phobius"/>
    </source>
</evidence>
<dbReference type="Pfam" id="PF01601">
    <property type="entry name" value="CoV_S2"/>
    <property type="match status" value="1"/>
</dbReference>
<dbReference type="GeneID" id="40526535"/>
<keyword evidence="1" id="KW-0812">Transmembrane</keyword>
<evidence type="ECO:0000313" key="3">
    <source>
        <dbReference type="EMBL" id="APG77346.1"/>
    </source>
</evidence>
<evidence type="ECO:0000259" key="2">
    <source>
        <dbReference type="Pfam" id="PF01601"/>
    </source>
</evidence>
<keyword evidence="1" id="KW-0472">Membrane</keyword>
<accession>A0A1L3KJ41</accession>
<dbReference type="GO" id="GO:0019031">
    <property type="term" value="C:viral envelope"/>
    <property type="evidence" value="ECO:0007669"/>
    <property type="project" value="InterPro"/>
</dbReference>
<keyword evidence="4" id="KW-1185">Reference proteome</keyword>
<dbReference type="GO" id="GO:0055036">
    <property type="term" value="C:virion membrane"/>
    <property type="evidence" value="ECO:0007669"/>
    <property type="project" value="InterPro"/>
</dbReference>